<accession>Q6SF80</accession>
<dbReference type="EMBL" id="AY458649">
    <property type="protein sequence ID" value="AAR38342.1"/>
    <property type="molecule type" value="Genomic_DNA"/>
</dbReference>
<sequence length="43" mass="4665">MLPQETTVAIFYVACQWICVEAGHGLIAPIKVSRIGEALKLHG</sequence>
<gene>
    <name evidence="1" type="ORF">MBMO_EBAC080-L028H02.4</name>
</gene>
<organism evidence="1">
    <name type="scientific">uncultured marine bacterium 582</name>
    <dbReference type="NCBI Taxonomy" id="257402"/>
    <lineage>
        <taxon>Bacteria</taxon>
        <taxon>environmental samples</taxon>
    </lineage>
</organism>
<proteinExistence type="predicted"/>
<reference evidence="1" key="1">
    <citation type="submission" date="2003-11" db="EMBL/GenBank/DDBJ databases">
        <authorList>
            <person name="Heidelberg J.F."/>
            <person name="Eisen J.A."/>
            <person name="Nelson W.C."/>
            <person name="DeLong E.F."/>
        </authorList>
    </citation>
    <scope>NUCLEOTIDE SEQUENCE</scope>
</reference>
<name>Q6SF80_9BACT</name>
<evidence type="ECO:0000313" key="1">
    <source>
        <dbReference type="EMBL" id="AAR38342.1"/>
    </source>
</evidence>
<reference evidence="1" key="2">
    <citation type="submission" date="2003-12" db="EMBL/GenBank/DDBJ databases">
        <title>Monterey Bay Coastal Ocean Microbial Observatory environmental clone sequencing.</title>
        <authorList>
            <person name="DeLong E.F."/>
        </authorList>
    </citation>
    <scope>NUCLEOTIDE SEQUENCE</scope>
</reference>
<dbReference type="AlphaFoldDB" id="Q6SF80"/>
<protein>
    <submittedName>
        <fullName evidence="1">Uncharacterized protein</fullName>
    </submittedName>
</protein>